<dbReference type="PANTHER" id="PTHR46332">
    <property type="entry name" value="ASPARTATE BETA-HYDROXYLASE DOMAIN-CONTAINING PROTEIN 2"/>
    <property type="match status" value="1"/>
</dbReference>
<keyword evidence="6" id="KW-1185">Reference proteome</keyword>
<dbReference type="Gene3D" id="2.60.120.330">
    <property type="entry name" value="B-lactam Antibiotic, Isopenicillin N Synthase, Chain"/>
    <property type="match status" value="1"/>
</dbReference>
<comment type="caution">
    <text evidence="5">The sequence shown here is derived from an EMBL/GenBank/DDBJ whole genome shotgun (WGS) entry which is preliminary data.</text>
</comment>
<evidence type="ECO:0000259" key="4">
    <source>
        <dbReference type="Pfam" id="PF05118"/>
    </source>
</evidence>
<evidence type="ECO:0000313" key="5">
    <source>
        <dbReference type="EMBL" id="MEN3747085.1"/>
    </source>
</evidence>
<keyword evidence="3" id="KW-0560">Oxidoreductase</keyword>
<reference evidence="5 6" key="1">
    <citation type="submission" date="2024-05" db="EMBL/GenBank/DDBJ databases">
        <title>Sphingomonas sp. HF-S3 16S ribosomal RNA gene Genome sequencing and assembly.</title>
        <authorList>
            <person name="Lee H."/>
        </authorList>
    </citation>
    <scope>NUCLEOTIDE SEQUENCE [LARGE SCALE GENOMIC DNA]</scope>
    <source>
        <strain evidence="5 6">HF-S3</strain>
    </source>
</reference>
<sequence>MWRDRGGAIALATDSPGRSFRHMVDRLLAASSLIPNDPVLDMRDFAWTAMLRANWRMIRDEAAAKLSGSGRPQRLALFEHGAVAGLDGCPQTAQALSQIPGLVSARYSTLASGIHVPRRRGATKGLVTCHLALQVPRDGDVRMALADRVLRWSEGETLVFDDSYEHELWNEASAGRTVLHLQFRRPLKQPARWLAERLI</sequence>
<evidence type="ECO:0000313" key="6">
    <source>
        <dbReference type="Proteomes" id="UP001427805"/>
    </source>
</evidence>
<evidence type="ECO:0000256" key="1">
    <source>
        <dbReference type="ARBA" id="ARBA00007730"/>
    </source>
</evidence>
<dbReference type="EMBL" id="JBDIZK010000004">
    <property type="protein sequence ID" value="MEN3747085.1"/>
    <property type="molecule type" value="Genomic_DNA"/>
</dbReference>
<accession>A0ABV0BAF9</accession>
<dbReference type="InterPro" id="IPR051821">
    <property type="entry name" value="Asp/Asn_beta-hydroxylase"/>
</dbReference>
<dbReference type="Proteomes" id="UP001427805">
    <property type="component" value="Unassembled WGS sequence"/>
</dbReference>
<keyword evidence="2" id="KW-0223">Dioxygenase</keyword>
<protein>
    <submittedName>
        <fullName evidence="5">Aspartyl/asparaginyl beta-hydroxylase domain-containing protein</fullName>
    </submittedName>
</protein>
<dbReference type="RefSeq" id="WP_346246088.1">
    <property type="nucleotide sequence ID" value="NZ_JBDIZK010000004.1"/>
</dbReference>
<organism evidence="5 6">
    <name type="scientific">Sphingomonas rustica</name>
    <dbReference type="NCBI Taxonomy" id="3103142"/>
    <lineage>
        <taxon>Bacteria</taxon>
        <taxon>Pseudomonadati</taxon>
        <taxon>Pseudomonadota</taxon>
        <taxon>Alphaproteobacteria</taxon>
        <taxon>Sphingomonadales</taxon>
        <taxon>Sphingomonadaceae</taxon>
        <taxon>Sphingomonas</taxon>
    </lineage>
</organism>
<dbReference type="InterPro" id="IPR007803">
    <property type="entry name" value="Asp/Arg/Pro-Hydrxlase"/>
</dbReference>
<proteinExistence type="inferred from homology"/>
<dbReference type="PANTHER" id="PTHR46332:SF5">
    <property type="entry name" value="ASPARTATE BETA-HYDROXYLASE DOMAIN CONTAINING 2"/>
    <property type="match status" value="1"/>
</dbReference>
<name>A0ABV0BAF9_9SPHN</name>
<dbReference type="SUPFAM" id="SSF51197">
    <property type="entry name" value="Clavaminate synthase-like"/>
    <property type="match status" value="1"/>
</dbReference>
<evidence type="ECO:0000256" key="3">
    <source>
        <dbReference type="ARBA" id="ARBA00023002"/>
    </source>
</evidence>
<dbReference type="Pfam" id="PF05118">
    <property type="entry name" value="Asp_Arg_Hydrox"/>
    <property type="match status" value="1"/>
</dbReference>
<dbReference type="InterPro" id="IPR027443">
    <property type="entry name" value="IPNS-like_sf"/>
</dbReference>
<feature type="domain" description="Aspartyl/asparaginy/proline hydroxylase" evidence="4">
    <location>
        <begin position="84"/>
        <end position="186"/>
    </location>
</feature>
<gene>
    <name evidence="5" type="ORF">TPR58_07895</name>
</gene>
<evidence type="ECO:0000256" key="2">
    <source>
        <dbReference type="ARBA" id="ARBA00022964"/>
    </source>
</evidence>
<comment type="similarity">
    <text evidence="1">Belongs to the aspartyl/asparaginyl beta-hydroxylase family.</text>
</comment>